<dbReference type="RefSeq" id="WP_046536940.1">
    <property type="nucleotide sequence ID" value="NZ_JAYMYJ010000116.1"/>
</dbReference>
<gene>
    <name evidence="2" type="primary">csy2</name>
    <name evidence="2" type="ORF">VSS37_13295</name>
</gene>
<dbReference type="Pfam" id="PF09614">
    <property type="entry name" value="Cas_Csy2"/>
    <property type="match status" value="1"/>
</dbReference>
<organism evidence="2 3">
    <name type="scientific">Candidatus Thiothrix phosphatis</name>
    <dbReference type="NCBI Taxonomy" id="3112415"/>
    <lineage>
        <taxon>Bacteria</taxon>
        <taxon>Pseudomonadati</taxon>
        <taxon>Pseudomonadota</taxon>
        <taxon>Gammaproteobacteria</taxon>
        <taxon>Thiotrichales</taxon>
        <taxon>Thiotrichaceae</taxon>
        <taxon>Thiothrix</taxon>
    </lineage>
</organism>
<evidence type="ECO:0000313" key="2">
    <source>
        <dbReference type="EMBL" id="MEB4591962.1"/>
    </source>
</evidence>
<proteinExistence type="predicted"/>
<protein>
    <submittedName>
        <fullName evidence="2">Type I-F CRISPR-associated protein Csy2</fullName>
    </submittedName>
</protein>
<dbReference type="Proteomes" id="UP001308005">
    <property type="component" value="Unassembled WGS sequence"/>
</dbReference>
<dbReference type="CDD" id="cd09736">
    <property type="entry name" value="Csy2_I-F"/>
    <property type="match status" value="1"/>
</dbReference>
<dbReference type="InterPro" id="IPR013398">
    <property type="entry name" value="CRISPR-assoc_prot_Csy2"/>
</dbReference>
<dbReference type="NCBIfam" id="TIGR02565">
    <property type="entry name" value="cas_Csy2"/>
    <property type="match status" value="1"/>
</dbReference>
<reference evidence="3" key="1">
    <citation type="submission" date="2023-07" db="EMBL/GenBank/DDBJ databases">
        <title>The carbon used by Thiothrix.</title>
        <authorList>
            <person name="Chen L."/>
        </authorList>
    </citation>
    <scope>NUCLEOTIDE SEQUENCE [LARGE SCALE GENOMIC DNA]</scope>
</reference>
<evidence type="ECO:0000313" key="3">
    <source>
        <dbReference type="Proteomes" id="UP001308005"/>
    </source>
</evidence>
<comment type="caution">
    <text evidence="2">The sequence shown here is derived from an EMBL/GenBank/DDBJ whole genome shotgun (WGS) entry which is preliminary data.</text>
</comment>
<keyword evidence="3" id="KW-1185">Reference proteome</keyword>
<feature type="region of interest" description="Disordered" evidence="1">
    <location>
        <begin position="235"/>
        <end position="254"/>
    </location>
</feature>
<dbReference type="EMBL" id="JAYMYJ010000116">
    <property type="protein sequence ID" value="MEB4591962.1"/>
    <property type="molecule type" value="Genomic_DNA"/>
</dbReference>
<name>A0ABU6CZH5_9GAMM</name>
<accession>A0ABU6CZH5</accession>
<evidence type="ECO:0000256" key="1">
    <source>
        <dbReference type="SAM" id="MobiDB-lite"/>
    </source>
</evidence>
<sequence>MNKQAFKPTGLLLLPHLCVQNANAISSPLTWGFPSPSAFLGFVHALERRLSDQYGQVFGGVGIICHGFEAQTCKPNRRQHLIFAQSRNPVYLKNDAAKFINQGTPPAIVEEGRAHLEVSLVVAVHGGFQEAQEEQDFADAAYQTALGMRLAGGCILPALARRVPKPQWLPWPGVAADQRRAFIHLRRRLLPGFALVHRPDLLAGRLEKPKTESDGIPVNVLDALLDLTRLNHLPARLSPETPSEGDLPTTQSTSPAQLLPKVEWRVEKHPGWLVPLPIGYASISPLYAAGEVAATRDDSTPFRFVESLYSLGQWIGPHRLSQLEQLLWHSSAELEAGLYRCVNRYSDTLAKTDPQLP</sequence>